<evidence type="ECO:0000256" key="5">
    <source>
        <dbReference type="SAM" id="MobiDB-lite"/>
    </source>
</evidence>
<dbReference type="EMBL" id="PNEN01001768">
    <property type="protein sequence ID" value="PPJ51053.1"/>
    <property type="molecule type" value="Genomic_DNA"/>
</dbReference>
<feature type="compositionally biased region" description="Low complexity" evidence="5">
    <location>
        <begin position="251"/>
        <end position="264"/>
    </location>
</feature>
<dbReference type="OrthoDB" id="771136at2759"/>
<dbReference type="Proteomes" id="UP000237631">
    <property type="component" value="Unassembled WGS sequence"/>
</dbReference>
<evidence type="ECO:0000313" key="8">
    <source>
        <dbReference type="Proteomes" id="UP000237631"/>
    </source>
</evidence>
<comment type="caution">
    <text evidence="7">The sequence shown here is derived from an EMBL/GenBank/DDBJ whole genome shotgun (WGS) entry which is preliminary data.</text>
</comment>
<feature type="region of interest" description="Disordered" evidence="5">
    <location>
        <begin position="192"/>
        <end position="213"/>
    </location>
</feature>
<evidence type="ECO:0000256" key="1">
    <source>
        <dbReference type="ARBA" id="ARBA00004167"/>
    </source>
</evidence>
<feature type="region of interest" description="Disordered" evidence="5">
    <location>
        <begin position="1"/>
        <end position="21"/>
    </location>
</feature>
<evidence type="ECO:0000313" key="7">
    <source>
        <dbReference type="EMBL" id="PPJ51053.1"/>
    </source>
</evidence>
<accession>A0A2S6BU95</accession>
<protein>
    <recommendedName>
        <fullName evidence="9">Peptidase A1 domain-containing protein</fullName>
    </recommendedName>
</protein>
<evidence type="ECO:0000256" key="6">
    <source>
        <dbReference type="SAM" id="Phobius"/>
    </source>
</evidence>
<dbReference type="InterPro" id="IPR051694">
    <property type="entry name" value="Immunoregulatory_rcpt-like"/>
</dbReference>
<feature type="transmembrane region" description="Helical" evidence="6">
    <location>
        <begin position="218"/>
        <end position="241"/>
    </location>
</feature>
<dbReference type="NCBIfam" id="TIGR01167">
    <property type="entry name" value="LPXTG_anchor"/>
    <property type="match status" value="1"/>
</dbReference>
<keyword evidence="8" id="KW-1185">Reference proteome</keyword>
<comment type="subcellular location">
    <subcellularLocation>
        <location evidence="1">Membrane</location>
        <topology evidence="1">Single-pass membrane protein</topology>
    </subcellularLocation>
</comment>
<sequence length="281" mass="29721">MKKKPSNPHSSTAARMPPTITPARVAVEGVSSPSGPGVTVCKMAEVRVAEAAFLRIFMPGFISMVVPGLTAEFITGDNTKVLWSSGSDGMKAWDTDNPAVPVYLETAGMTMDLPSEYYDLHITPRFPYLDQNDSCICAYADTRDKIGFTFVDKIKVEVDIKDLIRPMFNWTSVEAGPGGVAKALASLNTSATTSSGAPSITASDPSRPDTPDPVSTGVIAGVVVGGVVALALIGGAGYFLVRRKRKAQPKSGSPDDSSQDPESPLAHNTKNPRYNGDPTLD</sequence>
<gene>
    <name evidence="7" type="ORF">CBER1_07538</name>
</gene>
<name>A0A2S6BU95_9PEZI</name>
<dbReference type="GO" id="GO:0071944">
    <property type="term" value="C:cell periphery"/>
    <property type="evidence" value="ECO:0007669"/>
    <property type="project" value="UniProtKB-ARBA"/>
</dbReference>
<feature type="region of interest" description="Disordered" evidence="5">
    <location>
        <begin position="244"/>
        <end position="281"/>
    </location>
</feature>
<reference evidence="8" key="1">
    <citation type="journal article" date="2017" name="bioRxiv">
        <title>Conservation of a gene cluster reveals novel cercosporin biosynthetic mechanisms and extends production to the genus Colletotrichum.</title>
        <authorList>
            <person name="de Jonge R."/>
            <person name="Ebert M.K."/>
            <person name="Huitt-Roehl C.R."/>
            <person name="Pal P."/>
            <person name="Suttle J.C."/>
            <person name="Spanner R.E."/>
            <person name="Neubauer J.D."/>
            <person name="Jurick W.M.II."/>
            <person name="Stott K.A."/>
            <person name="Secor G.A."/>
            <person name="Thomma B.P.H.J."/>
            <person name="Van de Peer Y."/>
            <person name="Townsend C.A."/>
            <person name="Bolton M.D."/>
        </authorList>
    </citation>
    <scope>NUCLEOTIDE SEQUENCE [LARGE SCALE GENOMIC DNA]</scope>
    <source>
        <strain evidence="8">CBS538.71</strain>
    </source>
</reference>
<dbReference type="AlphaFoldDB" id="A0A2S6BU95"/>
<proteinExistence type="predicted"/>
<evidence type="ECO:0000256" key="3">
    <source>
        <dbReference type="ARBA" id="ARBA00022989"/>
    </source>
</evidence>
<evidence type="ECO:0008006" key="9">
    <source>
        <dbReference type="Google" id="ProtNLM"/>
    </source>
</evidence>
<keyword evidence="4 6" id="KW-0472">Membrane</keyword>
<evidence type="ECO:0000256" key="4">
    <source>
        <dbReference type="ARBA" id="ARBA00023136"/>
    </source>
</evidence>
<keyword evidence="2 6" id="KW-0812">Transmembrane</keyword>
<feature type="transmembrane region" description="Helical" evidence="6">
    <location>
        <begin position="52"/>
        <end position="74"/>
    </location>
</feature>
<keyword evidence="3 6" id="KW-1133">Transmembrane helix</keyword>
<dbReference type="GO" id="GO:0016020">
    <property type="term" value="C:membrane"/>
    <property type="evidence" value="ECO:0007669"/>
    <property type="project" value="UniProtKB-SubCell"/>
</dbReference>
<organism evidence="7 8">
    <name type="scientific">Cercospora berteroae</name>
    <dbReference type="NCBI Taxonomy" id="357750"/>
    <lineage>
        <taxon>Eukaryota</taxon>
        <taxon>Fungi</taxon>
        <taxon>Dikarya</taxon>
        <taxon>Ascomycota</taxon>
        <taxon>Pezizomycotina</taxon>
        <taxon>Dothideomycetes</taxon>
        <taxon>Dothideomycetidae</taxon>
        <taxon>Mycosphaerellales</taxon>
        <taxon>Mycosphaerellaceae</taxon>
        <taxon>Cercospora</taxon>
    </lineage>
</organism>
<evidence type="ECO:0000256" key="2">
    <source>
        <dbReference type="ARBA" id="ARBA00022692"/>
    </source>
</evidence>
<dbReference type="PANTHER" id="PTHR15549">
    <property type="entry name" value="PAIRED IMMUNOGLOBULIN-LIKE TYPE 2 RECEPTOR"/>
    <property type="match status" value="1"/>
</dbReference>